<evidence type="ECO:0000256" key="3">
    <source>
        <dbReference type="ARBA" id="ARBA00022723"/>
    </source>
</evidence>
<proteinExistence type="inferred from homology"/>
<dbReference type="PANTHER" id="PTHR43342:SF1">
    <property type="entry name" value="BIFURCATING [FEFE] HYDROGENASE GAMMA SUBUNIT"/>
    <property type="match status" value="1"/>
</dbReference>
<evidence type="ECO:0000256" key="2">
    <source>
        <dbReference type="ARBA" id="ARBA00022714"/>
    </source>
</evidence>
<dbReference type="InterPro" id="IPR002023">
    <property type="entry name" value="NuoE-like"/>
</dbReference>
<dbReference type="EMBL" id="JARVLH010000007">
    <property type="protein sequence ID" value="MEX5286088.1"/>
    <property type="molecule type" value="Genomic_DNA"/>
</dbReference>
<keyword evidence="5" id="KW-0411">Iron-sulfur</keyword>
<dbReference type="PIRSF" id="PIRSF000216">
    <property type="entry name" value="NADH_DH_24kDa"/>
    <property type="match status" value="1"/>
</dbReference>
<dbReference type="SUPFAM" id="SSF52833">
    <property type="entry name" value="Thioredoxin-like"/>
    <property type="match status" value="1"/>
</dbReference>
<dbReference type="InterPro" id="IPR042128">
    <property type="entry name" value="NuoE_dom"/>
</dbReference>
<keyword evidence="4" id="KW-0408">Iron</keyword>
<dbReference type="InterPro" id="IPR036249">
    <property type="entry name" value="Thioredoxin-like_sf"/>
</dbReference>
<evidence type="ECO:0000256" key="6">
    <source>
        <dbReference type="ARBA" id="ARBA00034078"/>
    </source>
</evidence>
<keyword evidence="3" id="KW-0479">Metal-binding</keyword>
<dbReference type="CDD" id="cd03064">
    <property type="entry name" value="TRX_Fd_NuoE"/>
    <property type="match status" value="1"/>
</dbReference>
<evidence type="ECO:0000256" key="4">
    <source>
        <dbReference type="ARBA" id="ARBA00023004"/>
    </source>
</evidence>
<gene>
    <name evidence="7" type="ORF">QCO44_10685</name>
</gene>
<comment type="similarity">
    <text evidence="1">Belongs to the complex I 24 kDa subunit family.</text>
</comment>
<evidence type="ECO:0000256" key="5">
    <source>
        <dbReference type="ARBA" id="ARBA00023014"/>
    </source>
</evidence>
<dbReference type="PANTHER" id="PTHR43342">
    <property type="entry name" value="NADH-QUINONE OXIDOREDUCTASE, E SUBUNIT"/>
    <property type="match status" value="1"/>
</dbReference>
<dbReference type="Gene3D" id="3.40.30.10">
    <property type="entry name" value="Glutaredoxin"/>
    <property type="match status" value="1"/>
</dbReference>
<dbReference type="Pfam" id="PF01257">
    <property type="entry name" value="2Fe-2S_thioredx"/>
    <property type="match status" value="1"/>
</dbReference>
<comment type="cofactor">
    <cofactor evidence="6">
        <name>[2Fe-2S] cluster</name>
        <dbReference type="ChEBI" id="CHEBI:190135"/>
    </cofactor>
</comment>
<protein>
    <submittedName>
        <fullName evidence="7">NAD(P)H-dependent oxidoreductase subunit E</fullName>
    </submittedName>
</protein>
<name>A0ABV3X7L4_9FIRM</name>
<dbReference type="Gene3D" id="1.10.10.1590">
    <property type="entry name" value="NADH-quinone oxidoreductase subunit E"/>
    <property type="match status" value="1"/>
</dbReference>
<dbReference type="RefSeq" id="WP_368847804.1">
    <property type="nucleotide sequence ID" value="NZ_CP194411.1"/>
</dbReference>
<reference evidence="7 8" key="1">
    <citation type="submission" date="2023-04" db="EMBL/GenBank/DDBJ databases">
        <title>Genome Sequence of Selenomonas sputigena ATCC 33150.</title>
        <authorList>
            <person name="Miller D.P."/>
            <person name="Anvari S."/>
            <person name="Polson S.W."/>
            <person name="Macdonald M."/>
            <person name="Mcdowell J.V."/>
        </authorList>
    </citation>
    <scope>NUCLEOTIDE SEQUENCE [LARGE SCALE GENOMIC DNA]</scope>
    <source>
        <strain evidence="7 8">ATCC 33150</strain>
    </source>
</reference>
<dbReference type="InterPro" id="IPR028431">
    <property type="entry name" value="NADP_DH_HndA-like"/>
</dbReference>
<dbReference type="Proteomes" id="UP001559623">
    <property type="component" value="Unassembled WGS sequence"/>
</dbReference>
<dbReference type="InterPro" id="IPR041921">
    <property type="entry name" value="NuoE_N"/>
</dbReference>
<comment type="caution">
    <text evidence="7">The sequence shown here is derived from an EMBL/GenBank/DDBJ whole genome shotgun (WGS) entry which is preliminary data.</text>
</comment>
<sequence>MYAHIEDLDPATREKIDRVLEAHAYDATQIVGILLDVQDLFELHYVPETAAYYVAEKLPIKISLIYDCLTFYASLSPTPRAKYPIQVCDSVVCRINHNETLLDSLQDLLGIDVGEVTYDGRFTLEKTPCFGACDIAPAVRVNGEVYGHLDSREKIAALLQKLQ</sequence>
<evidence type="ECO:0000313" key="8">
    <source>
        <dbReference type="Proteomes" id="UP001559623"/>
    </source>
</evidence>
<accession>A0ABV3X7L4</accession>
<evidence type="ECO:0000256" key="1">
    <source>
        <dbReference type="ARBA" id="ARBA00010643"/>
    </source>
</evidence>
<evidence type="ECO:0000313" key="7">
    <source>
        <dbReference type="EMBL" id="MEX5286088.1"/>
    </source>
</evidence>
<keyword evidence="2" id="KW-0001">2Fe-2S</keyword>
<keyword evidence="8" id="KW-1185">Reference proteome</keyword>
<organism evidence="7 8">
    <name type="scientific">Selenomonas sputigena</name>
    <dbReference type="NCBI Taxonomy" id="69823"/>
    <lineage>
        <taxon>Bacteria</taxon>
        <taxon>Bacillati</taxon>
        <taxon>Bacillota</taxon>
        <taxon>Negativicutes</taxon>
        <taxon>Selenomonadales</taxon>
        <taxon>Selenomonadaceae</taxon>
        <taxon>Selenomonas</taxon>
    </lineage>
</organism>